<keyword evidence="2" id="KW-0614">Plasmid</keyword>
<gene>
    <name evidence="2" type="ORF">FUAX_42560</name>
</gene>
<evidence type="ECO:0000313" key="2">
    <source>
        <dbReference type="EMBL" id="BDD11824.1"/>
    </source>
</evidence>
<dbReference type="PANTHER" id="PTHR42773">
    <property type="entry name" value="METALLO-BETA-LACTAMASE-RELATED"/>
    <property type="match status" value="1"/>
</dbReference>
<geneLocation type="plasmid" evidence="2 3">
    <name>pFA2</name>
</geneLocation>
<evidence type="ECO:0000259" key="1">
    <source>
        <dbReference type="SMART" id="SM00849"/>
    </source>
</evidence>
<dbReference type="SUPFAM" id="SSF56281">
    <property type="entry name" value="Metallo-hydrolase/oxidoreductase"/>
    <property type="match status" value="1"/>
</dbReference>
<accession>A0AAU9DB67</accession>
<dbReference type="InterPro" id="IPR001279">
    <property type="entry name" value="Metallo-B-lactamas"/>
</dbReference>
<dbReference type="Proteomes" id="UP001348817">
    <property type="component" value="Plasmid pFA2"/>
</dbReference>
<dbReference type="PANTHER" id="PTHR42773:SF1">
    <property type="entry name" value="METALLO-BETA-LACTAMASE FAMILY PROTEIN"/>
    <property type="match status" value="1"/>
</dbReference>
<dbReference type="Gene3D" id="3.60.15.10">
    <property type="entry name" value="Ribonuclease Z/Hydroxyacylglutathione hydrolase-like"/>
    <property type="match status" value="1"/>
</dbReference>
<dbReference type="SMART" id="SM00849">
    <property type="entry name" value="Lactamase_B"/>
    <property type="match status" value="1"/>
</dbReference>
<organism evidence="2 3">
    <name type="scientific">Fulvitalea axinellae</name>
    <dbReference type="NCBI Taxonomy" id="1182444"/>
    <lineage>
        <taxon>Bacteria</taxon>
        <taxon>Pseudomonadati</taxon>
        <taxon>Bacteroidota</taxon>
        <taxon>Cytophagia</taxon>
        <taxon>Cytophagales</taxon>
        <taxon>Persicobacteraceae</taxon>
        <taxon>Fulvitalea</taxon>
    </lineage>
</organism>
<dbReference type="EMBL" id="AP025316">
    <property type="protein sequence ID" value="BDD11824.1"/>
    <property type="molecule type" value="Genomic_DNA"/>
</dbReference>
<sequence length="224" mass="25717">MPNMAFLVKLRRYFMKELYQDLWQTKRGSHFGLDLKAYFLKTEEGNALIYYTTEKEELSRIQEMGGVKYQCLSHHHEVNEFLNISKRILGAELCCHRNCAPYLEGIAQADTLFDKDTSLPGGLRILETPGHTNSNVCYFYESPYGKNYLFSGDTIYLDKGEWNYLIMNQEGGNPADLKESLLKIKDLDVDVIMCSVAVGHNDAVEVSRGEWRQIIDRLVNKLGV</sequence>
<keyword evidence="3" id="KW-1185">Reference proteome</keyword>
<evidence type="ECO:0000313" key="3">
    <source>
        <dbReference type="Proteomes" id="UP001348817"/>
    </source>
</evidence>
<proteinExistence type="predicted"/>
<reference evidence="2 3" key="1">
    <citation type="submission" date="2021-12" db="EMBL/GenBank/DDBJ databases">
        <title>Genome sequencing of bacteria with rrn-lacking chromosome and rrn-plasmid.</title>
        <authorList>
            <person name="Anda M."/>
            <person name="Iwasaki W."/>
        </authorList>
    </citation>
    <scope>NUCLEOTIDE SEQUENCE [LARGE SCALE GENOMIC DNA]</scope>
    <source>
        <strain evidence="2 3">DSM 100852</strain>
        <plasmid evidence="2 3">pFA2</plasmid>
    </source>
</reference>
<feature type="domain" description="Metallo-beta-lactamase" evidence="1">
    <location>
        <begin position="34"/>
        <end position="200"/>
    </location>
</feature>
<dbReference type="KEGG" id="fax:FUAX_42560"/>
<dbReference type="InterPro" id="IPR036866">
    <property type="entry name" value="RibonucZ/Hydroxyglut_hydro"/>
</dbReference>
<protein>
    <submittedName>
        <fullName evidence="2">MBL fold metallo-hydrolase</fullName>
    </submittedName>
</protein>
<name>A0AAU9DB67_9BACT</name>
<dbReference type="AlphaFoldDB" id="A0AAU9DB67"/>
<dbReference type="Pfam" id="PF00753">
    <property type="entry name" value="Lactamase_B"/>
    <property type="match status" value="1"/>
</dbReference>